<organism evidence="2 3">
    <name type="scientific">Paracoccus kondratievae</name>
    <dbReference type="NCBI Taxonomy" id="135740"/>
    <lineage>
        <taxon>Bacteria</taxon>
        <taxon>Pseudomonadati</taxon>
        <taxon>Pseudomonadota</taxon>
        <taxon>Alphaproteobacteria</taxon>
        <taxon>Rhodobacterales</taxon>
        <taxon>Paracoccaceae</taxon>
        <taxon>Paracoccus</taxon>
    </lineage>
</organism>
<evidence type="ECO:0000313" key="3">
    <source>
        <dbReference type="Proteomes" id="UP001143349"/>
    </source>
</evidence>
<dbReference type="EMBL" id="BSFH01000017">
    <property type="protein sequence ID" value="GLK63458.1"/>
    <property type="molecule type" value="Genomic_DNA"/>
</dbReference>
<evidence type="ECO:0000256" key="1">
    <source>
        <dbReference type="SAM" id="SignalP"/>
    </source>
</evidence>
<gene>
    <name evidence="2" type="ORF">GCM10017635_09280</name>
</gene>
<feature type="signal peptide" evidence="1">
    <location>
        <begin position="1"/>
        <end position="22"/>
    </location>
</feature>
<dbReference type="RefSeq" id="WP_271179293.1">
    <property type="nucleotide sequence ID" value="NZ_BSFH01000017.1"/>
</dbReference>
<sequence>MKRRRFFGWMFGVAVAPIAAEAVIAPAGTVNQAGSDLIAKWAVSDARIKDLDISGIIICPSQGVR</sequence>
<reference evidence="2" key="2">
    <citation type="submission" date="2023-01" db="EMBL/GenBank/DDBJ databases">
        <authorList>
            <person name="Sun Q."/>
            <person name="Evtushenko L."/>
        </authorList>
    </citation>
    <scope>NUCLEOTIDE SEQUENCE</scope>
    <source>
        <strain evidence="2">VKM B-2222</strain>
    </source>
</reference>
<dbReference type="AlphaFoldDB" id="A0AAD3NXA5"/>
<reference evidence="2" key="1">
    <citation type="journal article" date="2014" name="Int. J. Syst. Evol. Microbiol.">
        <title>Complete genome sequence of Corynebacterium casei LMG S-19264T (=DSM 44701T), isolated from a smear-ripened cheese.</title>
        <authorList>
            <consortium name="US DOE Joint Genome Institute (JGI-PGF)"/>
            <person name="Walter F."/>
            <person name="Albersmeier A."/>
            <person name="Kalinowski J."/>
            <person name="Ruckert C."/>
        </authorList>
    </citation>
    <scope>NUCLEOTIDE SEQUENCE</scope>
    <source>
        <strain evidence="2">VKM B-2222</strain>
    </source>
</reference>
<keyword evidence="1" id="KW-0732">Signal</keyword>
<comment type="caution">
    <text evidence="2">The sequence shown here is derived from an EMBL/GenBank/DDBJ whole genome shotgun (WGS) entry which is preliminary data.</text>
</comment>
<feature type="chain" id="PRO_5042110208" evidence="1">
    <location>
        <begin position="23"/>
        <end position="65"/>
    </location>
</feature>
<proteinExistence type="predicted"/>
<dbReference type="Proteomes" id="UP001143349">
    <property type="component" value="Unassembled WGS sequence"/>
</dbReference>
<accession>A0AAD3NXA5</accession>
<protein>
    <submittedName>
        <fullName evidence="2">Uncharacterized protein</fullName>
    </submittedName>
</protein>
<keyword evidence="3" id="KW-1185">Reference proteome</keyword>
<evidence type="ECO:0000313" key="2">
    <source>
        <dbReference type="EMBL" id="GLK63458.1"/>
    </source>
</evidence>
<name>A0AAD3NXA5_9RHOB</name>